<organism evidence="2 3">
    <name type="scientific">Dendronalium phyllosphericum CENA369</name>
    <dbReference type="NCBI Taxonomy" id="1725256"/>
    <lineage>
        <taxon>Bacteria</taxon>
        <taxon>Bacillati</taxon>
        <taxon>Cyanobacteriota</taxon>
        <taxon>Cyanophyceae</taxon>
        <taxon>Nostocales</taxon>
        <taxon>Nostocaceae</taxon>
        <taxon>Dendronalium</taxon>
        <taxon>Dendronalium phyllosphericum</taxon>
    </lineage>
</organism>
<dbReference type="AlphaFoldDB" id="A0A8J7IDZ3"/>
<dbReference type="Pfam" id="PF12770">
    <property type="entry name" value="CHAT"/>
    <property type="match status" value="1"/>
</dbReference>
<evidence type="ECO:0000259" key="1">
    <source>
        <dbReference type="Pfam" id="PF12770"/>
    </source>
</evidence>
<dbReference type="InterPro" id="IPR011990">
    <property type="entry name" value="TPR-like_helical_dom_sf"/>
</dbReference>
<proteinExistence type="predicted"/>
<dbReference type="SUPFAM" id="SSF48452">
    <property type="entry name" value="TPR-like"/>
    <property type="match status" value="2"/>
</dbReference>
<dbReference type="RefSeq" id="WP_214434244.1">
    <property type="nucleotide sequence ID" value="NZ_CAWPUQ010000056.1"/>
</dbReference>
<keyword evidence="3" id="KW-1185">Reference proteome</keyword>
<protein>
    <submittedName>
        <fullName evidence="2">CHAT domain-containing protein</fullName>
    </submittedName>
</protein>
<dbReference type="PANTHER" id="PTHR10098">
    <property type="entry name" value="RAPSYN-RELATED"/>
    <property type="match status" value="1"/>
</dbReference>
<feature type="domain" description="CHAT" evidence="1">
    <location>
        <begin position="552"/>
        <end position="825"/>
    </location>
</feature>
<comment type="caution">
    <text evidence="2">The sequence shown here is derived from an EMBL/GenBank/DDBJ whole genome shotgun (WGS) entry which is preliminary data.</text>
</comment>
<evidence type="ECO:0000313" key="2">
    <source>
        <dbReference type="EMBL" id="MBH8575462.1"/>
    </source>
</evidence>
<accession>A0A8J7IDZ3</accession>
<gene>
    <name evidence="2" type="ORF">I8752_21105</name>
</gene>
<dbReference type="InterPro" id="IPR024983">
    <property type="entry name" value="CHAT_dom"/>
</dbReference>
<evidence type="ECO:0000313" key="3">
    <source>
        <dbReference type="Proteomes" id="UP000662314"/>
    </source>
</evidence>
<dbReference type="Gene3D" id="1.25.40.10">
    <property type="entry name" value="Tetratricopeptide repeat domain"/>
    <property type="match status" value="1"/>
</dbReference>
<dbReference type="PANTHER" id="PTHR10098:SF108">
    <property type="entry name" value="TETRATRICOPEPTIDE REPEAT PROTEIN 28"/>
    <property type="match status" value="1"/>
</dbReference>
<name>A0A8J7IDZ3_9NOST</name>
<sequence length="827" mass="93084">MIKKRWLKYLFLGVLTIAIVWNSPLVLLAGTNKDESKQQQAQLLLKAGRGQLNRDRPAEALNNWQEATKIYRQLNNQEGITESLVYQNFALQKLGLHFQACKKLVTALKLDEWLCEPRMLPVSIKEKEKLATIIQQIHLTPANLLALQSLGEVLRLNYKLSESEMVLEQILLGTNISPEQVNKIVLSLGNTKQDIYKQAIQQYKWIEEPLLTDAIVNFIPQKAQEALDKYQFVAIHSNTSINIKLQAQLNSLDLLLNFQEWLKTQPNLPDINTKISQRIRPLINLILQESSAFESLSREQSIQARLKFANSLSKLPDQQIRLKAIEYAQDAWQIAKTIKSQKLEAKSLEELGKFQPEKALSYLETALILAQSIRAEDIVYSLQEQLGKLYQKQGKVDAARQAYGAAVNSITNLRANLLSSNSDSQFFFYEKVNPVYRSYMELLAKSSTPDYDLISQIHEQLHMAELEDYLKCGRLDLIALDEIQNLNAASAIIHIINLTDSIEVIVKIPGKPPAHHSIDSKLVMSHVDALLKLLQDKRLFATKERVLISHSQVIYQKLFAPLEQYLPDAGTLVFVLDKSFQSLPMQVLHDGKDYLLNRYSFSGTLGSRIPVPKSLLKDKMQALIAGLSIPSPSLKDINAPPNAVALPQVKEEVADVKKLTKSSLTLLDEEFTSDNFKEKISKTNFPIVHISTHGQFSSEPTHTGFLAYDRQINIAEFDSLLRNKAQVSPQMIELLVLSACQTAKGNKRSALGIAGVAVQAGARSTVASLWLVEAQSTVILMQEFYRGLNSGLTKAEALRLAQLSLKSNPTYSHPYYWAPFILLGSWL</sequence>
<dbReference type="EMBL" id="JAECZA010000149">
    <property type="protein sequence ID" value="MBH8575462.1"/>
    <property type="molecule type" value="Genomic_DNA"/>
</dbReference>
<reference evidence="2 3" key="1">
    <citation type="journal article" date="2021" name="Int. J. Syst. Evol. Microbiol.">
        <title>Amazonocrinis nigriterrae gen. nov., sp. nov., Atlanticothrix silvestris gen. nov., sp. nov. and Dendronalium phyllosphericum gen. nov., sp. nov., nostocacean cyanobacteria from Brazilian environments.</title>
        <authorList>
            <person name="Alvarenga D.O."/>
            <person name="Andreote A.P.D."/>
            <person name="Branco L.H.Z."/>
            <person name="Delbaje E."/>
            <person name="Cruz R.B."/>
            <person name="Varani A.M."/>
            <person name="Fiore M.F."/>
        </authorList>
    </citation>
    <scope>NUCLEOTIDE SEQUENCE [LARGE SCALE GENOMIC DNA]</scope>
    <source>
        <strain evidence="2 3">CENA369</strain>
    </source>
</reference>
<dbReference type="Proteomes" id="UP000662314">
    <property type="component" value="Unassembled WGS sequence"/>
</dbReference>